<dbReference type="InParanoid" id="K5WQM0"/>
<dbReference type="EMBL" id="JH971395">
    <property type="protein sequence ID" value="EKM77621.1"/>
    <property type="molecule type" value="Genomic_DNA"/>
</dbReference>
<dbReference type="RefSeq" id="XP_007331872.1">
    <property type="nucleotide sequence ID" value="XM_007331810.1"/>
</dbReference>
<evidence type="ECO:0000256" key="1">
    <source>
        <dbReference type="SAM" id="MobiDB-lite"/>
    </source>
</evidence>
<dbReference type="OMA" id="MAMKSDR"/>
<evidence type="ECO:0000313" key="2">
    <source>
        <dbReference type="EMBL" id="EKM77621.1"/>
    </source>
</evidence>
<sequence>MAMKSDRLCVCSFPTTGNYSFQCPRVQAANDSVGDLNPRSTVVSTGGEASRR</sequence>
<dbReference type="Proteomes" id="UP000008493">
    <property type="component" value="Unassembled WGS sequence"/>
</dbReference>
<organism evidence="2 3">
    <name type="scientific">Agaricus bisporus var. burnettii (strain JB137-S8 / ATCC MYA-4627 / FGSC 10392)</name>
    <name type="common">White button mushroom</name>
    <dbReference type="NCBI Taxonomy" id="597362"/>
    <lineage>
        <taxon>Eukaryota</taxon>
        <taxon>Fungi</taxon>
        <taxon>Dikarya</taxon>
        <taxon>Basidiomycota</taxon>
        <taxon>Agaricomycotina</taxon>
        <taxon>Agaricomycetes</taxon>
        <taxon>Agaricomycetidae</taxon>
        <taxon>Agaricales</taxon>
        <taxon>Agaricineae</taxon>
        <taxon>Agaricaceae</taxon>
        <taxon>Agaricus</taxon>
    </lineage>
</organism>
<dbReference type="GeneID" id="18824621"/>
<dbReference type="KEGG" id="abp:AGABI1DRAFT115175"/>
<reference evidence="3" key="1">
    <citation type="journal article" date="2012" name="Proc. Natl. Acad. Sci. U.S.A.">
        <title>Genome sequence of the button mushroom Agaricus bisporus reveals mechanisms governing adaptation to a humic-rich ecological niche.</title>
        <authorList>
            <person name="Morin E."/>
            <person name="Kohler A."/>
            <person name="Baker A.R."/>
            <person name="Foulongne-Oriol M."/>
            <person name="Lombard V."/>
            <person name="Nagy L.G."/>
            <person name="Ohm R.A."/>
            <person name="Patyshakuliyeva A."/>
            <person name="Brun A."/>
            <person name="Aerts A.L."/>
            <person name="Bailey A.M."/>
            <person name="Billette C."/>
            <person name="Coutinho P.M."/>
            <person name="Deakin G."/>
            <person name="Doddapaneni H."/>
            <person name="Floudas D."/>
            <person name="Grimwood J."/>
            <person name="Hilden K."/>
            <person name="Kuees U."/>
            <person name="LaButti K.M."/>
            <person name="Lapidus A."/>
            <person name="Lindquist E.A."/>
            <person name="Lucas S.M."/>
            <person name="Murat C."/>
            <person name="Riley R.W."/>
            <person name="Salamov A.A."/>
            <person name="Schmutz J."/>
            <person name="Subramanian V."/>
            <person name="Woesten H.A.B."/>
            <person name="Xu J."/>
            <person name="Eastwood D.C."/>
            <person name="Foster G.D."/>
            <person name="Sonnenberg A.S."/>
            <person name="Cullen D."/>
            <person name="de Vries R.P."/>
            <person name="Lundell T."/>
            <person name="Hibbett D.S."/>
            <person name="Henrissat B."/>
            <person name="Burton K.S."/>
            <person name="Kerrigan R.W."/>
            <person name="Challen M.P."/>
            <person name="Grigoriev I.V."/>
            <person name="Martin F."/>
        </authorList>
    </citation>
    <scope>NUCLEOTIDE SEQUENCE [LARGE SCALE GENOMIC DNA]</scope>
    <source>
        <strain evidence="3">JB137-S8 / ATCC MYA-4627 / FGSC 10392</strain>
    </source>
</reference>
<evidence type="ECO:0000313" key="3">
    <source>
        <dbReference type="Proteomes" id="UP000008493"/>
    </source>
</evidence>
<accession>K5WQM0</accession>
<feature type="region of interest" description="Disordered" evidence="1">
    <location>
        <begin position="30"/>
        <end position="52"/>
    </location>
</feature>
<protein>
    <submittedName>
        <fullName evidence="2">Uncharacterized protein</fullName>
    </submittedName>
</protein>
<gene>
    <name evidence="2" type="ORF">AGABI1DRAFT_115175</name>
</gene>
<name>K5WQM0_AGABU</name>
<dbReference type="HOGENOM" id="CLU_3086648_0_0_1"/>
<keyword evidence="3" id="KW-1185">Reference proteome</keyword>
<proteinExistence type="predicted"/>
<dbReference type="AlphaFoldDB" id="K5WQM0"/>